<keyword evidence="2" id="KW-1185">Reference proteome</keyword>
<dbReference type="Gramene" id="ERN09293">
    <property type="protein sequence ID" value="ERN09293"/>
    <property type="gene ID" value="AMTR_s00149p00077920"/>
</dbReference>
<dbReference type="Proteomes" id="UP000017836">
    <property type="component" value="Unassembled WGS sequence"/>
</dbReference>
<organism evidence="1 2">
    <name type="scientific">Amborella trichopoda</name>
    <dbReference type="NCBI Taxonomy" id="13333"/>
    <lineage>
        <taxon>Eukaryota</taxon>
        <taxon>Viridiplantae</taxon>
        <taxon>Streptophyta</taxon>
        <taxon>Embryophyta</taxon>
        <taxon>Tracheophyta</taxon>
        <taxon>Spermatophyta</taxon>
        <taxon>Magnoliopsida</taxon>
        <taxon>Amborellales</taxon>
        <taxon>Amborellaceae</taxon>
        <taxon>Amborella</taxon>
    </lineage>
</organism>
<evidence type="ECO:0000313" key="1">
    <source>
        <dbReference type="EMBL" id="ERN09293.1"/>
    </source>
</evidence>
<sequence length="67" mass="7978">MYWKPSQLEQISEEMVDHYFTMVDEEGWTDLEFPQRKNSKCILSLLNQDFEGLGMMLPPYACIEEEI</sequence>
<dbReference type="EMBL" id="KI393016">
    <property type="protein sequence ID" value="ERN09293.1"/>
    <property type="molecule type" value="Genomic_DNA"/>
</dbReference>
<accession>W1PML9</accession>
<proteinExistence type="predicted"/>
<reference evidence="2" key="1">
    <citation type="journal article" date="2013" name="Science">
        <title>The Amborella genome and the evolution of flowering plants.</title>
        <authorList>
            <consortium name="Amborella Genome Project"/>
        </authorList>
    </citation>
    <scope>NUCLEOTIDE SEQUENCE [LARGE SCALE GENOMIC DNA]</scope>
</reference>
<gene>
    <name evidence="1" type="ORF">AMTR_s00149p00077920</name>
</gene>
<dbReference type="HOGENOM" id="CLU_2815841_0_0_1"/>
<name>W1PML9_AMBTC</name>
<protein>
    <submittedName>
        <fullName evidence="1">Uncharacterized protein</fullName>
    </submittedName>
</protein>
<dbReference type="AlphaFoldDB" id="W1PML9"/>
<evidence type="ECO:0000313" key="2">
    <source>
        <dbReference type="Proteomes" id="UP000017836"/>
    </source>
</evidence>